<dbReference type="Pfam" id="PF12796">
    <property type="entry name" value="Ank_2"/>
    <property type="match status" value="2"/>
</dbReference>
<feature type="repeat" description="ANK" evidence="1">
    <location>
        <begin position="202"/>
        <end position="234"/>
    </location>
</feature>
<dbReference type="OrthoDB" id="627565at2759"/>
<feature type="compositionally biased region" description="Basic and acidic residues" evidence="3">
    <location>
        <begin position="410"/>
        <end position="430"/>
    </location>
</feature>
<dbReference type="PROSITE" id="PS50088">
    <property type="entry name" value="ANK_REPEAT"/>
    <property type="match status" value="4"/>
</dbReference>
<feature type="repeat" description="ANK" evidence="1">
    <location>
        <begin position="306"/>
        <end position="338"/>
    </location>
</feature>
<dbReference type="Pfam" id="PF00023">
    <property type="entry name" value="Ank"/>
    <property type="match status" value="1"/>
</dbReference>
<dbReference type="InterPro" id="IPR051616">
    <property type="entry name" value="Cul2-RING_E3_ligase_SR"/>
</dbReference>
<evidence type="ECO:0000256" key="3">
    <source>
        <dbReference type="SAM" id="MobiDB-lite"/>
    </source>
</evidence>
<dbReference type="InterPro" id="IPR036770">
    <property type="entry name" value="Ankyrin_rpt-contain_sf"/>
</dbReference>
<gene>
    <name evidence="4" type="ORF">NCGR_LOCUS9491</name>
</gene>
<dbReference type="Pfam" id="PF00515">
    <property type="entry name" value="TPR_1"/>
    <property type="match status" value="1"/>
</dbReference>
<dbReference type="SMART" id="SM00028">
    <property type="entry name" value="TPR"/>
    <property type="match status" value="3"/>
</dbReference>
<dbReference type="PROSITE" id="PS50005">
    <property type="entry name" value="TPR"/>
    <property type="match status" value="1"/>
</dbReference>
<dbReference type="PANTHER" id="PTHR46224">
    <property type="entry name" value="ANKYRIN REPEAT FAMILY PROTEIN"/>
    <property type="match status" value="1"/>
</dbReference>
<protein>
    <submittedName>
        <fullName evidence="4">Uncharacterized protein</fullName>
    </submittedName>
</protein>
<dbReference type="InterPro" id="IPR011990">
    <property type="entry name" value="TPR-like_helical_dom_sf"/>
</dbReference>
<dbReference type="SUPFAM" id="SSF48452">
    <property type="entry name" value="TPR-like"/>
    <property type="match status" value="1"/>
</dbReference>
<organism evidence="4 5">
    <name type="scientific">Miscanthus lutarioriparius</name>
    <dbReference type="NCBI Taxonomy" id="422564"/>
    <lineage>
        <taxon>Eukaryota</taxon>
        <taxon>Viridiplantae</taxon>
        <taxon>Streptophyta</taxon>
        <taxon>Embryophyta</taxon>
        <taxon>Tracheophyta</taxon>
        <taxon>Spermatophyta</taxon>
        <taxon>Magnoliopsida</taxon>
        <taxon>Liliopsida</taxon>
        <taxon>Poales</taxon>
        <taxon>Poaceae</taxon>
        <taxon>PACMAD clade</taxon>
        <taxon>Panicoideae</taxon>
        <taxon>Andropogonodae</taxon>
        <taxon>Andropogoneae</taxon>
        <taxon>Saccharinae</taxon>
        <taxon>Miscanthus</taxon>
    </lineage>
</organism>
<keyword evidence="5" id="KW-1185">Reference proteome</keyword>
<proteinExistence type="predicted"/>
<dbReference type="EMBL" id="CAJGYO010000002">
    <property type="protein sequence ID" value="CAD6214020.1"/>
    <property type="molecule type" value="Genomic_DNA"/>
</dbReference>
<evidence type="ECO:0000313" key="5">
    <source>
        <dbReference type="Proteomes" id="UP000604825"/>
    </source>
</evidence>
<comment type="caution">
    <text evidence="4">The sequence shown here is derived from an EMBL/GenBank/DDBJ whole genome shotgun (WGS) entry which is preliminary data.</text>
</comment>
<dbReference type="PRINTS" id="PR01415">
    <property type="entry name" value="ANKYRIN"/>
</dbReference>
<dbReference type="PANTHER" id="PTHR46224:SF19">
    <property type="entry name" value="OS03G0680200 PROTEIN"/>
    <property type="match status" value="1"/>
</dbReference>
<name>A0A811MRS1_9POAL</name>
<evidence type="ECO:0000256" key="1">
    <source>
        <dbReference type="PROSITE-ProRule" id="PRU00023"/>
    </source>
</evidence>
<feature type="repeat" description="TPR" evidence="2">
    <location>
        <begin position="501"/>
        <end position="534"/>
    </location>
</feature>
<feature type="repeat" description="ANK" evidence="1">
    <location>
        <begin position="234"/>
        <end position="266"/>
    </location>
</feature>
<evidence type="ECO:0000256" key="2">
    <source>
        <dbReference type="PROSITE-ProRule" id="PRU00339"/>
    </source>
</evidence>
<dbReference type="SUPFAM" id="SSF48403">
    <property type="entry name" value="Ankyrin repeat"/>
    <property type="match status" value="1"/>
</dbReference>
<dbReference type="InterPro" id="IPR002110">
    <property type="entry name" value="Ankyrin_rpt"/>
</dbReference>
<evidence type="ECO:0000313" key="4">
    <source>
        <dbReference type="EMBL" id="CAD6214020.1"/>
    </source>
</evidence>
<dbReference type="AlphaFoldDB" id="A0A811MRS1"/>
<feature type="region of interest" description="Disordered" evidence="3">
    <location>
        <begin position="41"/>
        <end position="70"/>
    </location>
</feature>
<dbReference type="Proteomes" id="UP000604825">
    <property type="component" value="Unassembled WGS sequence"/>
</dbReference>
<keyword evidence="2" id="KW-0802">TPR repeat</keyword>
<reference evidence="4" key="1">
    <citation type="submission" date="2020-10" db="EMBL/GenBank/DDBJ databases">
        <authorList>
            <person name="Han B."/>
            <person name="Lu T."/>
            <person name="Zhao Q."/>
            <person name="Huang X."/>
            <person name="Zhao Y."/>
        </authorList>
    </citation>
    <scope>NUCLEOTIDE SEQUENCE</scope>
</reference>
<dbReference type="InterPro" id="IPR019734">
    <property type="entry name" value="TPR_rpt"/>
</dbReference>
<dbReference type="SMART" id="SM00248">
    <property type="entry name" value="ANK"/>
    <property type="match status" value="7"/>
</dbReference>
<dbReference type="PROSITE" id="PS50297">
    <property type="entry name" value="ANK_REP_REGION"/>
    <property type="match status" value="4"/>
</dbReference>
<keyword evidence="1" id="KW-0040">ANK repeat</keyword>
<dbReference type="Gene3D" id="1.25.40.20">
    <property type="entry name" value="Ankyrin repeat-containing domain"/>
    <property type="match status" value="2"/>
</dbReference>
<accession>A0A811MRS1</accession>
<dbReference type="Gene3D" id="1.25.40.10">
    <property type="entry name" value="Tetratricopeptide repeat domain"/>
    <property type="match status" value="1"/>
</dbReference>
<feature type="repeat" description="ANK" evidence="1">
    <location>
        <begin position="169"/>
        <end position="201"/>
    </location>
</feature>
<feature type="compositionally biased region" description="Polar residues" evidence="3">
    <location>
        <begin position="55"/>
        <end position="68"/>
    </location>
</feature>
<feature type="region of interest" description="Disordered" evidence="3">
    <location>
        <begin position="386"/>
        <end position="430"/>
    </location>
</feature>
<sequence length="563" mass="61090">MEAPRPFLSLFPRLSPCFCPVHKAGCQLAQRSEASLLPLSSLLQPSPHTTPKPQNPKSRNPSHSSMAAWSSREYDKPMAASLRMIASAIGIGAGGISSEMVDQMKRSVASSDCDGSNIMEVLERMAEDSDEEEHLGPLHDAASAGKMDACKHLVENLEFDVDVCANDGSGKTPLTCAVSRGKVIAVRYLIAKGADLNKQDAMGFTPLHYAVKRGYSGIARLLLSRGANVDLESSEGTPLHVSAARGKFGVMEILLEHHADPDRVSPDLYTPLAKILCATYEKASVSACLKCMKLLVKAGADLNSTNPDTPLIIATSRGLNECVDYLLEVGADANIPIKHGRKTPIEIAAKSGRRNLVESLFPFTSPIQTISDWSVEGILAYARSRQSKHKGQKSDNDNDSKNQLNLNGERSVKEDAGASKGCTEDKLSDEDRKAQLKLHGGQAVKEKDYAGASKFYTEAIMLDPADATLYSNRSFCHLKIGGARDALVDANACISLQPDWPKGYYRKGAALMSLKEYNEARDAFMDGLKLDPSNLDIQNAYWEADEAMIRKHSTGQSADELFE</sequence>